<dbReference type="PANTHER" id="PTHR22930">
    <property type="match status" value="1"/>
</dbReference>
<gene>
    <name evidence="1" type="ORF">NQ314_016053</name>
</gene>
<name>A0AAV8WY04_9CUCU</name>
<keyword evidence="2" id="KW-1185">Reference proteome</keyword>
<dbReference type="Proteomes" id="UP001162156">
    <property type="component" value="Unassembled WGS sequence"/>
</dbReference>
<dbReference type="PANTHER" id="PTHR22930:SF85">
    <property type="entry name" value="GH03217P-RELATED"/>
    <property type="match status" value="1"/>
</dbReference>
<sequence>MMLVEPDPLPELLPAYIVKSHFRKLGISLDCMLDSGSPISIILETLVPSHLIEPVRHHSLDEGLVETDNVNFLNQILLINDTIEPNELNINEDLPFNIVQKVNTIFNDHYVNAVSPDEPETKFEMSLILTEENSSDDDELLQDLCWLVGCVGRTNINRKYSFVQEIVNSFSDEEFKRNFRLTREAFNWVQSQIKDKLDTNSKYKANIPSEKQLLAAIWILSTPDSYRQVQSIAGRFSISKSSLHISFQRVVKALNNVVAQIIKWPNADDREEIQQQFYSSGQIPGCVGAIDGTYIPIKAPTKNPEVYINRKCFYGITLQAICDYNRKFIDIFWIGLDFFSENQFIIGDKAYPLCMYCITPYIDRGNLQAHHLHFNKKTCSNQAEFIPQTVQAACVLHNVCLMHQGNFEQYEEEGLQFLNIQNYDHDDNEEALGVEGIAREFREH</sequence>
<dbReference type="EMBL" id="JANEYF010004475">
    <property type="protein sequence ID" value="KAJ8931077.1"/>
    <property type="molecule type" value="Genomic_DNA"/>
</dbReference>
<dbReference type="AlphaFoldDB" id="A0AAV8WY04"/>
<protein>
    <recommendedName>
        <fullName evidence="3">DDE Tnp4 domain-containing protein</fullName>
    </recommendedName>
</protein>
<dbReference type="InterPro" id="IPR045249">
    <property type="entry name" value="HARBI1-like"/>
</dbReference>
<evidence type="ECO:0000313" key="1">
    <source>
        <dbReference type="EMBL" id="KAJ8931077.1"/>
    </source>
</evidence>
<comment type="caution">
    <text evidence="1">The sequence shown here is derived from an EMBL/GenBank/DDBJ whole genome shotgun (WGS) entry which is preliminary data.</text>
</comment>
<reference evidence="1" key="1">
    <citation type="journal article" date="2023" name="Insect Mol. Biol.">
        <title>Genome sequencing provides insights into the evolution of gene families encoding plant cell wall-degrading enzymes in longhorned beetles.</title>
        <authorList>
            <person name="Shin N.R."/>
            <person name="Okamura Y."/>
            <person name="Kirsch R."/>
            <person name="Pauchet Y."/>
        </authorList>
    </citation>
    <scope>NUCLEOTIDE SEQUENCE</scope>
    <source>
        <strain evidence="1">RBIC_L_NR</strain>
    </source>
</reference>
<proteinExistence type="predicted"/>
<accession>A0AAV8WY04</accession>
<evidence type="ECO:0000313" key="2">
    <source>
        <dbReference type="Proteomes" id="UP001162156"/>
    </source>
</evidence>
<organism evidence="1 2">
    <name type="scientific">Rhamnusium bicolor</name>
    <dbReference type="NCBI Taxonomy" id="1586634"/>
    <lineage>
        <taxon>Eukaryota</taxon>
        <taxon>Metazoa</taxon>
        <taxon>Ecdysozoa</taxon>
        <taxon>Arthropoda</taxon>
        <taxon>Hexapoda</taxon>
        <taxon>Insecta</taxon>
        <taxon>Pterygota</taxon>
        <taxon>Neoptera</taxon>
        <taxon>Endopterygota</taxon>
        <taxon>Coleoptera</taxon>
        <taxon>Polyphaga</taxon>
        <taxon>Cucujiformia</taxon>
        <taxon>Chrysomeloidea</taxon>
        <taxon>Cerambycidae</taxon>
        <taxon>Lepturinae</taxon>
        <taxon>Rhagiini</taxon>
        <taxon>Rhamnusium</taxon>
    </lineage>
</organism>
<evidence type="ECO:0008006" key="3">
    <source>
        <dbReference type="Google" id="ProtNLM"/>
    </source>
</evidence>